<comment type="caution">
    <text evidence="2">The sequence shown here is derived from an EMBL/GenBank/DDBJ whole genome shotgun (WGS) entry which is preliminary data.</text>
</comment>
<sequence>MARRDLEKLLDLRLLFLPFCCINQLDGCVVGNFNPTYQREVDVFGVDIDKLVLSSFFPTLKTLGIQM</sequence>
<reference evidence="2 3" key="1">
    <citation type="submission" date="2024-02" db="EMBL/GenBank/DDBJ databases">
        <title>de novo genome assembly of Solanum bulbocastanum strain 11H21.</title>
        <authorList>
            <person name="Hosaka A.J."/>
        </authorList>
    </citation>
    <scope>NUCLEOTIDE SEQUENCE [LARGE SCALE GENOMIC DNA]</scope>
    <source>
        <tissue evidence="2">Young leaves</tissue>
    </source>
</reference>
<keyword evidence="3" id="KW-1185">Reference proteome</keyword>
<feature type="chain" id="PRO_5042991689" evidence="1">
    <location>
        <begin position="28"/>
        <end position="67"/>
    </location>
</feature>
<dbReference type="EMBL" id="JBANQN010000003">
    <property type="protein sequence ID" value="KAK6795701.1"/>
    <property type="molecule type" value="Genomic_DNA"/>
</dbReference>
<evidence type="ECO:0000256" key="1">
    <source>
        <dbReference type="SAM" id="SignalP"/>
    </source>
</evidence>
<dbReference type="AlphaFoldDB" id="A0AAN8YKS5"/>
<name>A0AAN8YKS5_SOLBU</name>
<proteinExistence type="predicted"/>
<dbReference type="Proteomes" id="UP001371456">
    <property type="component" value="Unassembled WGS sequence"/>
</dbReference>
<evidence type="ECO:0000313" key="3">
    <source>
        <dbReference type="Proteomes" id="UP001371456"/>
    </source>
</evidence>
<organism evidence="2 3">
    <name type="scientific">Solanum bulbocastanum</name>
    <name type="common">Wild potato</name>
    <dbReference type="NCBI Taxonomy" id="147425"/>
    <lineage>
        <taxon>Eukaryota</taxon>
        <taxon>Viridiplantae</taxon>
        <taxon>Streptophyta</taxon>
        <taxon>Embryophyta</taxon>
        <taxon>Tracheophyta</taxon>
        <taxon>Spermatophyta</taxon>
        <taxon>Magnoliopsida</taxon>
        <taxon>eudicotyledons</taxon>
        <taxon>Gunneridae</taxon>
        <taxon>Pentapetalae</taxon>
        <taxon>asterids</taxon>
        <taxon>lamiids</taxon>
        <taxon>Solanales</taxon>
        <taxon>Solanaceae</taxon>
        <taxon>Solanoideae</taxon>
        <taxon>Solaneae</taxon>
        <taxon>Solanum</taxon>
    </lineage>
</organism>
<protein>
    <submittedName>
        <fullName evidence="2">Uncharacterized protein</fullName>
    </submittedName>
</protein>
<keyword evidence="1" id="KW-0732">Signal</keyword>
<gene>
    <name evidence="2" type="ORF">RDI58_009156</name>
</gene>
<evidence type="ECO:0000313" key="2">
    <source>
        <dbReference type="EMBL" id="KAK6795701.1"/>
    </source>
</evidence>
<accession>A0AAN8YKS5</accession>
<feature type="signal peptide" evidence="1">
    <location>
        <begin position="1"/>
        <end position="27"/>
    </location>
</feature>